<evidence type="ECO:0000313" key="2">
    <source>
        <dbReference type="Proteomes" id="UP000325755"/>
    </source>
</evidence>
<keyword evidence="2" id="KW-1185">Reference proteome</keyword>
<gene>
    <name evidence="1" type="ORF">F6R98_11910</name>
</gene>
<reference evidence="1 2" key="1">
    <citation type="submission" date="2019-09" db="EMBL/GenBank/DDBJ databases">
        <title>Ecophysiology of the spiral-shaped methanotroph Methylospira mobilis as revealed by the complete genome sequence.</title>
        <authorList>
            <person name="Oshkin I.Y."/>
            <person name="Dedysh S.N."/>
            <person name="Miroshnikov K."/>
            <person name="Danilova O.V."/>
            <person name="Hakobyan A."/>
            <person name="Liesack W."/>
        </authorList>
    </citation>
    <scope>NUCLEOTIDE SEQUENCE [LARGE SCALE GENOMIC DNA]</scope>
    <source>
        <strain evidence="1 2">Shm1</strain>
    </source>
</reference>
<dbReference type="InParanoid" id="A0A5Q0BI50"/>
<protein>
    <submittedName>
        <fullName evidence="1">NHLP leader peptide family natural product</fullName>
    </submittedName>
</protein>
<organism evidence="1 2">
    <name type="scientific">Candidatus Methylospira mobilis</name>
    <dbReference type="NCBI Taxonomy" id="1808979"/>
    <lineage>
        <taxon>Bacteria</taxon>
        <taxon>Pseudomonadati</taxon>
        <taxon>Pseudomonadota</taxon>
        <taxon>Gammaproteobacteria</taxon>
        <taxon>Methylococcales</taxon>
        <taxon>Methylococcaceae</taxon>
        <taxon>Candidatus Methylospira</taxon>
    </lineage>
</organism>
<dbReference type="InterPro" id="IPR036648">
    <property type="entry name" value="CN_Hdrase_a/SCN_Hdrase_g_sf"/>
</dbReference>
<dbReference type="GO" id="GO:0046914">
    <property type="term" value="F:transition metal ion binding"/>
    <property type="evidence" value="ECO:0007669"/>
    <property type="project" value="InterPro"/>
</dbReference>
<dbReference type="RefSeq" id="WP_153249220.1">
    <property type="nucleotide sequence ID" value="NZ_CP044205.1"/>
</dbReference>
<dbReference type="Proteomes" id="UP000325755">
    <property type="component" value="Chromosome"/>
</dbReference>
<dbReference type="KEGG" id="mmob:F6R98_11910"/>
<accession>A0A5Q0BI50</accession>
<sequence>MNAEAEQAKQQIDEHEEQFTRSIPSRLVVDGSNEKLLANAAEMLKAEGFELQEGVTVKAVANTDSAFHLVILERPQNCSD</sequence>
<dbReference type="GO" id="GO:0003824">
    <property type="term" value="F:catalytic activity"/>
    <property type="evidence" value="ECO:0007669"/>
    <property type="project" value="InterPro"/>
</dbReference>
<dbReference type="AlphaFoldDB" id="A0A5Q0BI50"/>
<name>A0A5Q0BI50_9GAMM</name>
<proteinExistence type="predicted"/>
<dbReference type="Gene3D" id="3.90.330.10">
    <property type="entry name" value="Nitrile hydratase alpha /Thiocyanate hydrolase gamma"/>
    <property type="match status" value="1"/>
</dbReference>
<evidence type="ECO:0000313" key="1">
    <source>
        <dbReference type="EMBL" id="QFY43239.1"/>
    </source>
</evidence>
<dbReference type="EMBL" id="CP044205">
    <property type="protein sequence ID" value="QFY43239.1"/>
    <property type="molecule type" value="Genomic_DNA"/>
</dbReference>